<evidence type="ECO:0000259" key="8">
    <source>
        <dbReference type="PROSITE" id="PS50850"/>
    </source>
</evidence>
<organism evidence="9 10">
    <name type="scientific">Candidatus Enterocloster excrementigallinarum</name>
    <dbReference type="NCBI Taxonomy" id="2838558"/>
    <lineage>
        <taxon>Bacteria</taxon>
        <taxon>Bacillati</taxon>
        <taxon>Bacillota</taxon>
        <taxon>Clostridia</taxon>
        <taxon>Lachnospirales</taxon>
        <taxon>Lachnospiraceae</taxon>
        <taxon>Enterocloster</taxon>
    </lineage>
</organism>
<evidence type="ECO:0000256" key="3">
    <source>
        <dbReference type="ARBA" id="ARBA00022448"/>
    </source>
</evidence>
<evidence type="ECO:0000256" key="6">
    <source>
        <dbReference type="ARBA" id="ARBA00023136"/>
    </source>
</evidence>
<comment type="similarity">
    <text evidence="2">Belongs to the major facilitator superfamily.</text>
</comment>
<feature type="transmembrane region" description="Helical" evidence="7">
    <location>
        <begin position="357"/>
        <end position="378"/>
    </location>
</feature>
<dbReference type="Pfam" id="PF07690">
    <property type="entry name" value="MFS_1"/>
    <property type="match status" value="1"/>
</dbReference>
<sequence length="399" mass="43285">MFQMLLLIIYLAFISLGLPDSLLGSAWPSMYQDFSVPVSSSGIVFMIISLGTIISSLQSDRLTKRFGTGKITAVSVLMTAAALFGFSISRSFPALCLWAIPYGLGAGSVDASLNNYVALHYASRHMSWLHCMWGVGASLGPYIMGYALTGGYGWSMGYRIIAVIQILLTAFLFLSLSQWKNGNSDEGEQRETTAKALSLGEILRIPGAKEVMVTFFCYCALEQTANLWVSSYLVLQKGITPEQAAGFASLFFVGITAGRFFSGFLTIKLGDTQMIRLGQAIILLGILTLLMPFGLGTSRIGLLLIGLGCAPVYPSIIHSTPASFGADKSQAMIGVQMAFAYVGTCLMPPLFGVIANHITAALFPFYLLIILGVMIFAYERMLSKVRQKRQRQSGFSLLF</sequence>
<dbReference type="GO" id="GO:0022857">
    <property type="term" value="F:transmembrane transporter activity"/>
    <property type="evidence" value="ECO:0007669"/>
    <property type="project" value="InterPro"/>
</dbReference>
<evidence type="ECO:0000256" key="4">
    <source>
        <dbReference type="ARBA" id="ARBA00022692"/>
    </source>
</evidence>
<keyword evidence="5 7" id="KW-1133">Transmembrane helix</keyword>
<evidence type="ECO:0000313" key="9">
    <source>
        <dbReference type="EMBL" id="HJC67838.1"/>
    </source>
</evidence>
<evidence type="ECO:0000256" key="5">
    <source>
        <dbReference type="ARBA" id="ARBA00022989"/>
    </source>
</evidence>
<feature type="transmembrane region" description="Helical" evidence="7">
    <location>
        <begin position="125"/>
        <end position="144"/>
    </location>
</feature>
<dbReference type="PANTHER" id="PTHR23514:SF3">
    <property type="entry name" value="BYPASS OF STOP CODON PROTEIN 6"/>
    <property type="match status" value="1"/>
</dbReference>
<feature type="transmembrane region" description="Helical" evidence="7">
    <location>
        <begin position="156"/>
        <end position="176"/>
    </location>
</feature>
<feature type="transmembrane region" description="Helical" evidence="7">
    <location>
        <begin position="331"/>
        <end position="351"/>
    </location>
</feature>
<proteinExistence type="inferred from homology"/>
<dbReference type="SUPFAM" id="SSF103473">
    <property type="entry name" value="MFS general substrate transporter"/>
    <property type="match status" value="1"/>
</dbReference>
<dbReference type="EMBL" id="DWWB01000085">
    <property type="protein sequence ID" value="HJC67838.1"/>
    <property type="molecule type" value="Genomic_DNA"/>
</dbReference>
<keyword evidence="3" id="KW-0813">Transport</keyword>
<dbReference type="GO" id="GO:0005886">
    <property type="term" value="C:plasma membrane"/>
    <property type="evidence" value="ECO:0007669"/>
    <property type="project" value="UniProtKB-SubCell"/>
</dbReference>
<dbReference type="InterPro" id="IPR020846">
    <property type="entry name" value="MFS_dom"/>
</dbReference>
<feature type="transmembrane region" description="Helical" evidence="7">
    <location>
        <begin position="274"/>
        <end position="294"/>
    </location>
</feature>
<dbReference type="PANTHER" id="PTHR23514">
    <property type="entry name" value="BYPASS OF STOP CODON PROTEIN 6"/>
    <property type="match status" value="1"/>
</dbReference>
<feature type="transmembrane region" description="Helical" evidence="7">
    <location>
        <begin position="34"/>
        <end position="54"/>
    </location>
</feature>
<name>A0A9D2PX28_9FIRM</name>
<protein>
    <submittedName>
        <fullName evidence="9">MFS transporter</fullName>
    </submittedName>
</protein>
<keyword evidence="4 7" id="KW-0812">Transmembrane</keyword>
<dbReference type="AlphaFoldDB" id="A0A9D2PX28"/>
<dbReference type="InterPro" id="IPR011701">
    <property type="entry name" value="MFS"/>
</dbReference>
<evidence type="ECO:0000256" key="2">
    <source>
        <dbReference type="ARBA" id="ARBA00008335"/>
    </source>
</evidence>
<dbReference type="InterPro" id="IPR051788">
    <property type="entry name" value="MFS_Transporter"/>
</dbReference>
<feature type="transmembrane region" description="Helical" evidence="7">
    <location>
        <begin position="247"/>
        <end position="267"/>
    </location>
</feature>
<dbReference type="Proteomes" id="UP000823863">
    <property type="component" value="Unassembled WGS sequence"/>
</dbReference>
<comment type="caution">
    <text evidence="9">The sequence shown here is derived from an EMBL/GenBank/DDBJ whole genome shotgun (WGS) entry which is preliminary data.</text>
</comment>
<reference evidence="9" key="1">
    <citation type="journal article" date="2021" name="PeerJ">
        <title>Extensive microbial diversity within the chicken gut microbiome revealed by metagenomics and culture.</title>
        <authorList>
            <person name="Gilroy R."/>
            <person name="Ravi A."/>
            <person name="Getino M."/>
            <person name="Pursley I."/>
            <person name="Horton D.L."/>
            <person name="Alikhan N.F."/>
            <person name="Baker D."/>
            <person name="Gharbi K."/>
            <person name="Hall N."/>
            <person name="Watson M."/>
            <person name="Adriaenssens E.M."/>
            <person name="Foster-Nyarko E."/>
            <person name="Jarju S."/>
            <person name="Secka A."/>
            <person name="Antonio M."/>
            <person name="Oren A."/>
            <person name="Chaudhuri R.R."/>
            <person name="La Ragione R."/>
            <person name="Hildebrand F."/>
            <person name="Pallen M.J."/>
        </authorList>
    </citation>
    <scope>NUCLEOTIDE SEQUENCE</scope>
    <source>
        <strain evidence="9">CHK198-12963</strain>
    </source>
</reference>
<comment type="subcellular location">
    <subcellularLocation>
        <location evidence="1">Cell membrane</location>
        <topology evidence="1">Multi-pass membrane protein</topology>
    </subcellularLocation>
</comment>
<reference evidence="9" key="2">
    <citation type="submission" date="2021-04" db="EMBL/GenBank/DDBJ databases">
        <authorList>
            <person name="Gilroy R."/>
        </authorList>
    </citation>
    <scope>NUCLEOTIDE SEQUENCE</scope>
    <source>
        <strain evidence="9">CHK198-12963</strain>
    </source>
</reference>
<evidence type="ECO:0000256" key="7">
    <source>
        <dbReference type="SAM" id="Phobius"/>
    </source>
</evidence>
<feature type="transmembrane region" description="Helical" evidence="7">
    <location>
        <begin position="92"/>
        <end position="113"/>
    </location>
</feature>
<feature type="transmembrane region" description="Helical" evidence="7">
    <location>
        <begin position="66"/>
        <end position="86"/>
    </location>
</feature>
<dbReference type="Gene3D" id="1.20.1250.20">
    <property type="entry name" value="MFS general substrate transporter like domains"/>
    <property type="match status" value="1"/>
</dbReference>
<dbReference type="PROSITE" id="PS50850">
    <property type="entry name" value="MFS"/>
    <property type="match status" value="1"/>
</dbReference>
<evidence type="ECO:0000313" key="10">
    <source>
        <dbReference type="Proteomes" id="UP000823863"/>
    </source>
</evidence>
<dbReference type="InterPro" id="IPR036259">
    <property type="entry name" value="MFS_trans_sf"/>
</dbReference>
<gene>
    <name evidence="9" type="ORF">H9931_14190</name>
</gene>
<feature type="domain" description="Major facilitator superfamily (MFS) profile" evidence="8">
    <location>
        <begin position="5"/>
        <end position="384"/>
    </location>
</feature>
<accession>A0A9D2PX28</accession>
<keyword evidence="6 7" id="KW-0472">Membrane</keyword>
<evidence type="ECO:0000256" key="1">
    <source>
        <dbReference type="ARBA" id="ARBA00004651"/>
    </source>
</evidence>
<feature type="transmembrane region" description="Helical" evidence="7">
    <location>
        <begin position="300"/>
        <end position="319"/>
    </location>
</feature>